<gene>
    <name evidence="1" type="ORF">GCM10010969_35520</name>
</gene>
<organism evidence="1 2">
    <name type="scientific">Saccharibacillus kuerlensis</name>
    <dbReference type="NCBI Taxonomy" id="459527"/>
    <lineage>
        <taxon>Bacteria</taxon>
        <taxon>Bacillati</taxon>
        <taxon>Bacillota</taxon>
        <taxon>Bacilli</taxon>
        <taxon>Bacillales</taxon>
        <taxon>Paenibacillaceae</taxon>
        <taxon>Saccharibacillus</taxon>
    </lineage>
</organism>
<reference evidence="2" key="1">
    <citation type="journal article" date="2019" name="Int. J. Syst. Evol. Microbiol.">
        <title>The Global Catalogue of Microorganisms (GCM) 10K type strain sequencing project: providing services to taxonomists for standard genome sequencing and annotation.</title>
        <authorList>
            <consortium name="The Broad Institute Genomics Platform"/>
            <consortium name="The Broad Institute Genome Sequencing Center for Infectious Disease"/>
            <person name="Wu L."/>
            <person name="Ma J."/>
        </authorList>
    </citation>
    <scope>NUCLEOTIDE SEQUENCE [LARGE SCALE GENOMIC DNA]</scope>
    <source>
        <strain evidence="2">CGMCC 1.6964</strain>
    </source>
</reference>
<dbReference type="EMBL" id="BMLN01000013">
    <property type="protein sequence ID" value="GGO07218.1"/>
    <property type="molecule type" value="Genomic_DNA"/>
</dbReference>
<name>A0ABQ2LB68_9BACL</name>
<comment type="caution">
    <text evidence="1">The sequence shown here is derived from an EMBL/GenBank/DDBJ whole genome shotgun (WGS) entry which is preliminary data.</text>
</comment>
<keyword evidence="2" id="KW-1185">Reference proteome</keyword>
<sequence>MKITSFAIIFVMIFFPIFQVVSMHLEDQDKALELSRRYSSILRSAVQDAGYVLNDTTEQDYQPGYGSKKFFRANKERAVDTFYRSLALNFGAADDPVALGALAGYIPAIAVIDYDGYYIYATEPFIDSAGQAQLKAVWSPKKPYAYSDISGNTIQFTLDSFVKSYDRRTNSWVQGFREEIAANTGMPLLHEAETFENVRRQTIVNGIQNDLAYAINRHNQYATRYGIDYIFTLPQISEEEWDNSINDIGIAAFLQGIPVGDQAYNHYAFGGGRLIRTKMVYGSSDPVSGIKYYSRYAFELPGKIEETFDSEREAARSGYFPVRQNKP</sequence>
<protein>
    <recommendedName>
        <fullName evidence="3">F0F1-type ATP synthase</fullName>
    </recommendedName>
</protein>
<dbReference type="Proteomes" id="UP000606653">
    <property type="component" value="Unassembled WGS sequence"/>
</dbReference>
<evidence type="ECO:0000313" key="1">
    <source>
        <dbReference type="EMBL" id="GGO07218.1"/>
    </source>
</evidence>
<dbReference type="RefSeq" id="WP_018977656.1">
    <property type="nucleotide sequence ID" value="NZ_BMLN01000013.1"/>
</dbReference>
<evidence type="ECO:0000313" key="2">
    <source>
        <dbReference type="Proteomes" id="UP000606653"/>
    </source>
</evidence>
<proteinExistence type="predicted"/>
<evidence type="ECO:0008006" key="3">
    <source>
        <dbReference type="Google" id="ProtNLM"/>
    </source>
</evidence>
<accession>A0ABQ2LB68</accession>